<protein>
    <submittedName>
        <fullName evidence="1">Uncharacterized protein</fullName>
    </submittedName>
</protein>
<keyword evidence="2" id="KW-1185">Reference proteome</keyword>
<proteinExistence type="predicted"/>
<accession>A0A9P4R3D1</accession>
<sequence length="318" mass="37684">MAILPLPIELVLNVVTCCLPNNDEILIPSDPVTKTLVSFTLVCKETRRLANRYLRERCIYLDDDKRLSSLLLQVPTRPDLRKIEWVFLAPFNESIDDQPTSTWVRELLFYTSATLRRLVVDIPFRSLYPENDHLDVRRILREGFKRLECIEEFVSVQDELYLNEWPDTPVWANWPKLKRLALYNVMADDMFWESVAKSQQLDTVVLTRADSLRDANMKEEYRKHTARPLKVLIVNVQDDQVRFGNMIRFNWDIVDREKRMTIMLTNVEYSFEYTNMDVREACWKWIRIEAERGTLWSREGEVVQHLPRIAHPNVAELP</sequence>
<evidence type="ECO:0000313" key="1">
    <source>
        <dbReference type="EMBL" id="KAF2738618.1"/>
    </source>
</evidence>
<name>A0A9P4R3D1_9PLEO</name>
<dbReference type="Proteomes" id="UP000799444">
    <property type="component" value="Unassembled WGS sequence"/>
</dbReference>
<evidence type="ECO:0000313" key="2">
    <source>
        <dbReference type="Proteomes" id="UP000799444"/>
    </source>
</evidence>
<dbReference type="AlphaFoldDB" id="A0A9P4R3D1"/>
<dbReference type="OrthoDB" id="6365676at2759"/>
<dbReference type="EMBL" id="ML996108">
    <property type="protein sequence ID" value="KAF2738618.1"/>
    <property type="molecule type" value="Genomic_DNA"/>
</dbReference>
<reference evidence="1" key="1">
    <citation type="journal article" date="2020" name="Stud. Mycol.">
        <title>101 Dothideomycetes genomes: a test case for predicting lifestyles and emergence of pathogens.</title>
        <authorList>
            <person name="Haridas S."/>
            <person name="Albert R."/>
            <person name="Binder M."/>
            <person name="Bloem J."/>
            <person name="Labutti K."/>
            <person name="Salamov A."/>
            <person name="Andreopoulos B."/>
            <person name="Baker S."/>
            <person name="Barry K."/>
            <person name="Bills G."/>
            <person name="Bluhm B."/>
            <person name="Cannon C."/>
            <person name="Castanera R."/>
            <person name="Culley D."/>
            <person name="Daum C."/>
            <person name="Ezra D."/>
            <person name="Gonzalez J."/>
            <person name="Henrissat B."/>
            <person name="Kuo A."/>
            <person name="Liang C."/>
            <person name="Lipzen A."/>
            <person name="Lutzoni F."/>
            <person name="Magnuson J."/>
            <person name="Mondo S."/>
            <person name="Nolan M."/>
            <person name="Ohm R."/>
            <person name="Pangilinan J."/>
            <person name="Park H.-J."/>
            <person name="Ramirez L."/>
            <person name="Alfaro M."/>
            <person name="Sun H."/>
            <person name="Tritt A."/>
            <person name="Yoshinaga Y."/>
            <person name="Zwiers L.-H."/>
            <person name="Turgeon B."/>
            <person name="Goodwin S."/>
            <person name="Spatafora J."/>
            <person name="Crous P."/>
            <person name="Grigoriev I."/>
        </authorList>
    </citation>
    <scope>NUCLEOTIDE SEQUENCE</scope>
    <source>
        <strain evidence="1">CBS 125425</strain>
    </source>
</reference>
<gene>
    <name evidence="1" type="ORF">EJ04DRAFT_41508</name>
</gene>
<comment type="caution">
    <text evidence="1">The sequence shown here is derived from an EMBL/GenBank/DDBJ whole genome shotgun (WGS) entry which is preliminary data.</text>
</comment>
<organism evidence="1 2">
    <name type="scientific">Polyplosphaeria fusca</name>
    <dbReference type="NCBI Taxonomy" id="682080"/>
    <lineage>
        <taxon>Eukaryota</taxon>
        <taxon>Fungi</taxon>
        <taxon>Dikarya</taxon>
        <taxon>Ascomycota</taxon>
        <taxon>Pezizomycotina</taxon>
        <taxon>Dothideomycetes</taxon>
        <taxon>Pleosporomycetidae</taxon>
        <taxon>Pleosporales</taxon>
        <taxon>Tetraplosphaeriaceae</taxon>
        <taxon>Polyplosphaeria</taxon>
    </lineage>
</organism>